<evidence type="ECO:0000313" key="2">
    <source>
        <dbReference type="EMBL" id="QUO39736.1"/>
    </source>
</evidence>
<organism evidence="1 3">
    <name type="scientific">Brevibacillus composti</name>
    <dbReference type="NCBI Taxonomy" id="2796470"/>
    <lineage>
        <taxon>Bacteria</taxon>
        <taxon>Bacillati</taxon>
        <taxon>Bacillota</taxon>
        <taxon>Bacilli</taxon>
        <taxon>Bacillales</taxon>
        <taxon>Paenibacillaceae</taxon>
        <taxon>Brevibacillus</taxon>
    </lineage>
</organism>
<dbReference type="EMBL" id="CP066308">
    <property type="protein sequence ID" value="QQE72658.1"/>
    <property type="molecule type" value="Genomic_DNA"/>
</dbReference>
<keyword evidence="4" id="KW-1185">Reference proteome</keyword>
<reference evidence="1 3" key="1">
    <citation type="submission" date="2020-12" db="EMBL/GenBank/DDBJ databases">
        <title>strain FJAT-54423T represents a novel species of the genus Brevibacillus.</title>
        <authorList>
            <person name="Tang R."/>
        </authorList>
    </citation>
    <scope>NUCLEOTIDE SEQUENCE [LARGE SCALE GENOMIC DNA]</scope>
    <source>
        <strain evidence="1 3">FJAT-54423</strain>
    </source>
</reference>
<reference evidence="2" key="2">
    <citation type="submission" date="2021-04" db="EMBL/GenBank/DDBJ databases">
        <title>Brevibacillus composti FJAT-54423, complete genome.</title>
        <authorList>
            <person name="Tang R."/>
        </authorList>
    </citation>
    <scope>NUCLEOTIDE SEQUENCE</scope>
    <source>
        <strain evidence="2">FJAT-54424</strain>
    </source>
</reference>
<dbReference type="Gene3D" id="3.40.30.10">
    <property type="entry name" value="Glutaredoxin"/>
    <property type="match status" value="1"/>
</dbReference>
<dbReference type="Proteomes" id="UP000595847">
    <property type="component" value="Chromosome"/>
</dbReference>
<evidence type="ECO:0000313" key="1">
    <source>
        <dbReference type="EMBL" id="QQE72658.1"/>
    </source>
</evidence>
<dbReference type="RefSeq" id="WP_198826291.1">
    <property type="nucleotide sequence ID" value="NZ_CP066308.1"/>
</dbReference>
<protein>
    <submittedName>
        <fullName evidence="1">Thioredoxin family protein</fullName>
    </submittedName>
</protein>
<sequence>MARIEVFTAGTYLCEEIVNQVQEAACSKCEVVVYDLHQSNATAEMEEIAKRYGIQSLPCVVLNGKVIDVETLKVEEVR</sequence>
<accession>A0A7T5JLV5</accession>
<dbReference type="InterPro" id="IPR036249">
    <property type="entry name" value="Thioredoxin-like_sf"/>
</dbReference>
<dbReference type="SUPFAM" id="SSF52833">
    <property type="entry name" value="Thioredoxin-like"/>
    <property type="match status" value="1"/>
</dbReference>
<dbReference type="KEGG" id="bcop:JD108_11840"/>
<proteinExistence type="predicted"/>
<dbReference type="EMBL" id="CP073708">
    <property type="protein sequence ID" value="QUO39736.1"/>
    <property type="molecule type" value="Genomic_DNA"/>
</dbReference>
<name>A0A7T5JLV5_9BACL</name>
<evidence type="ECO:0000313" key="3">
    <source>
        <dbReference type="Proteomes" id="UP000595847"/>
    </source>
</evidence>
<dbReference type="Proteomes" id="UP000677234">
    <property type="component" value="Chromosome"/>
</dbReference>
<gene>
    <name evidence="1" type="ORF">JD108_11840</name>
    <name evidence="2" type="ORF">KDJ56_11785</name>
</gene>
<dbReference type="AlphaFoldDB" id="A0A7T5JLV5"/>
<evidence type="ECO:0000313" key="4">
    <source>
        <dbReference type="Proteomes" id="UP000677234"/>
    </source>
</evidence>